<protein>
    <submittedName>
        <fullName evidence="3">Alpha/beta hydrolase family protein</fullName>
    </submittedName>
</protein>
<dbReference type="PANTHER" id="PTHR43358:SF4">
    <property type="entry name" value="ALPHA_BETA HYDROLASE FOLD-1 DOMAIN-CONTAINING PROTEIN"/>
    <property type="match status" value="1"/>
</dbReference>
<keyword evidence="1" id="KW-1133">Transmembrane helix</keyword>
<feature type="domain" description="Serine aminopeptidase S33" evidence="2">
    <location>
        <begin position="88"/>
        <end position="176"/>
    </location>
</feature>
<keyword evidence="4" id="KW-1185">Reference proteome</keyword>
<dbReference type="PANTHER" id="PTHR43358">
    <property type="entry name" value="ALPHA/BETA-HYDROLASE"/>
    <property type="match status" value="1"/>
</dbReference>
<evidence type="ECO:0000313" key="4">
    <source>
        <dbReference type="Proteomes" id="UP000320390"/>
    </source>
</evidence>
<feature type="transmembrane region" description="Helical" evidence="1">
    <location>
        <begin position="21"/>
        <end position="41"/>
    </location>
</feature>
<dbReference type="GO" id="GO:0016787">
    <property type="term" value="F:hydrolase activity"/>
    <property type="evidence" value="ECO:0007669"/>
    <property type="project" value="UniProtKB-KW"/>
</dbReference>
<accession>A0A518EML3</accession>
<reference evidence="3 4" key="1">
    <citation type="submission" date="2019-02" db="EMBL/GenBank/DDBJ databases">
        <title>Deep-cultivation of Planctomycetes and their phenomic and genomic characterization uncovers novel biology.</title>
        <authorList>
            <person name="Wiegand S."/>
            <person name="Jogler M."/>
            <person name="Boedeker C."/>
            <person name="Pinto D."/>
            <person name="Vollmers J."/>
            <person name="Rivas-Marin E."/>
            <person name="Kohn T."/>
            <person name="Peeters S.H."/>
            <person name="Heuer A."/>
            <person name="Rast P."/>
            <person name="Oberbeckmann S."/>
            <person name="Bunk B."/>
            <person name="Jeske O."/>
            <person name="Meyerdierks A."/>
            <person name="Storesund J.E."/>
            <person name="Kallscheuer N."/>
            <person name="Luecker S."/>
            <person name="Lage O.M."/>
            <person name="Pohl T."/>
            <person name="Merkel B.J."/>
            <person name="Hornburger P."/>
            <person name="Mueller R.-W."/>
            <person name="Bruemmer F."/>
            <person name="Labrenz M."/>
            <person name="Spormann A.M."/>
            <person name="Op den Camp H."/>
            <person name="Overmann J."/>
            <person name="Amann R."/>
            <person name="Jetten M.S.M."/>
            <person name="Mascher T."/>
            <person name="Medema M.H."/>
            <person name="Devos D.P."/>
            <person name="Kaster A.-K."/>
            <person name="Ovreas L."/>
            <person name="Rohde M."/>
            <person name="Galperin M.Y."/>
            <person name="Jogler C."/>
        </authorList>
    </citation>
    <scope>NUCLEOTIDE SEQUENCE [LARGE SCALE GENOMIC DNA]</scope>
    <source>
        <strain evidence="3 4">Poly30</strain>
    </source>
</reference>
<evidence type="ECO:0000259" key="2">
    <source>
        <dbReference type="Pfam" id="PF12146"/>
    </source>
</evidence>
<dbReference type="EMBL" id="CP036434">
    <property type="protein sequence ID" value="QDV05332.1"/>
    <property type="molecule type" value="Genomic_DNA"/>
</dbReference>
<name>A0A518EML3_9BACT</name>
<evidence type="ECO:0000256" key="1">
    <source>
        <dbReference type="SAM" id="Phobius"/>
    </source>
</evidence>
<dbReference type="Gene3D" id="3.40.50.1820">
    <property type="entry name" value="alpha/beta hydrolase"/>
    <property type="match status" value="1"/>
</dbReference>
<dbReference type="InterPro" id="IPR022742">
    <property type="entry name" value="Hydrolase_4"/>
</dbReference>
<dbReference type="InterPro" id="IPR052920">
    <property type="entry name" value="DNA-binding_regulatory"/>
</dbReference>
<sequence>MEQEPVEGAEPRGSAGRVARVLFGLLLIGGLAGLGSSWWMAGRLSAPAPSSIVAPPAGLEVEAFTATDARGRSVRGWCVAAEGVGAEAPRGVVILLHGIRGNRTAMVRRARFLALAGYASVLVDLHAHGESDGDRITLGDQERYSVAAAVEHARGLHPSLPVAVIGVSLGGAAAVLGSPLGVQAMVLESVYPDIESAIEHRVGARLGRLGALPAWLLLAQIEPRLGVEPSALRPVDRVSAVGCPVLIASGTEDPHTPPEEAERLFQAAVGSKSLWLVEGAAHVDLHAAAPAEYERRILAFFQEAMRGTGDDR</sequence>
<dbReference type="Proteomes" id="UP000320390">
    <property type="component" value="Chromosome"/>
</dbReference>
<dbReference type="RefSeq" id="WP_145194746.1">
    <property type="nucleotide sequence ID" value="NZ_CP036434.1"/>
</dbReference>
<dbReference type="Pfam" id="PF12146">
    <property type="entry name" value="Hydrolase_4"/>
    <property type="match status" value="1"/>
</dbReference>
<gene>
    <name evidence="3" type="ORF">Poly30_08290</name>
</gene>
<evidence type="ECO:0000313" key="3">
    <source>
        <dbReference type="EMBL" id="QDV05332.1"/>
    </source>
</evidence>
<keyword evidence="3" id="KW-0378">Hydrolase</keyword>
<dbReference type="AlphaFoldDB" id="A0A518EML3"/>
<keyword evidence="1" id="KW-0812">Transmembrane</keyword>
<dbReference type="InterPro" id="IPR029058">
    <property type="entry name" value="AB_hydrolase_fold"/>
</dbReference>
<proteinExistence type="predicted"/>
<dbReference type="OrthoDB" id="9776685at2"/>
<organism evidence="3 4">
    <name type="scientific">Saltatorellus ferox</name>
    <dbReference type="NCBI Taxonomy" id="2528018"/>
    <lineage>
        <taxon>Bacteria</taxon>
        <taxon>Pseudomonadati</taxon>
        <taxon>Planctomycetota</taxon>
        <taxon>Planctomycetia</taxon>
        <taxon>Planctomycetia incertae sedis</taxon>
        <taxon>Saltatorellus</taxon>
    </lineage>
</organism>
<keyword evidence="1" id="KW-0472">Membrane</keyword>
<dbReference type="SUPFAM" id="SSF53474">
    <property type="entry name" value="alpha/beta-Hydrolases"/>
    <property type="match status" value="1"/>
</dbReference>